<dbReference type="Proteomes" id="UP000503540">
    <property type="component" value="Chromosome"/>
</dbReference>
<name>A0A6G9YBZ0_9NOCA</name>
<reference evidence="1 2" key="1">
    <citation type="journal article" date="2019" name="ACS Chem. Biol.">
        <title>Identification and Mobilization of a Cryptic Antibiotic Biosynthesis Gene Locus from a Human-Pathogenic Nocardia Isolate.</title>
        <authorList>
            <person name="Herisse M."/>
            <person name="Ishida K."/>
            <person name="Porter J.L."/>
            <person name="Howden B."/>
            <person name="Hertweck C."/>
            <person name="Stinear T.P."/>
            <person name="Pidot S.J."/>
        </authorList>
    </citation>
    <scope>NUCLEOTIDE SEQUENCE [LARGE SCALE GENOMIC DNA]</scope>
    <source>
        <strain evidence="1 2">AUSMDU00012717</strain>
    </source>
</reference>
<evidence type="ECO:0000313" key="2">
    <source>
        <dbReference type="Proteomes" id="UP000503540"/>
    </source>
</evidence>
<dbReference type="KEGG" id="nah:F5544_14270"/>
<sequence length="119" mass="13219">MTAISERGVTGLLESQQCACPDCTDTGIVRPSVLCNGCENAGCLPGHGRCQRDDAYDGYARREALVIGQQIQQQYDQGRSWAVIADEFEISKSKAQRLAKVYRAYRDWQAHHDQLSLLG</sequence>
<evidence type="ECO:0000313" key="1">
    <source>
        <dbReference type="EMBL" id="QIS10741.1"/>
    </source>
</evidence>
<organism evidence="1 2">
    <name type="scientific">Nocardia arthritidis</name>
    <dbReference type="NCBI Taxonomy" id="228602"/>
    <lineage>
        <taxon>Bacteria</taxon>
        <taxon>Bacillati</taxon>
        <taxon>Actinomycetota</taxon>
        <taxon>Actinomycetes</taxon>
        <taxon>Mycobacteriales</taxon>
        <taxon>Nocardiaceae</taxon>
        <taxon>Nocardia</taxon>
    </lineage>
</organism>
<dbReference type="RefSeq" id="WP_167473676.1">
    <property type="nucleotide sequence ID" value="NZ_CP046172.1"/>
</dbReference>
<dbReference type="EMBL" id="CP046172">
    <property type="protein sequence ID" value="QIS10741.1"/>
    <property type="molecule type" value="Genomic_DNA"/>
</dbReference>
<proteinExistence type="predicted"/>
<accession>A0A6G9YBZ0</accession>
<gene>
    <name evidence="1" type="ORF">F5544_14270</name>
</gene>
<dbReference type="AlphaFoldDB" id="A0A6G9YBZ0"/>
<keyword evidence="2" id="KW-1185">Reference proteome</keyword>
<protein>
    <submittedName>
        <fullName evidence="1">Uncharacterized protein</fullName>
    </submittedName>
</protein>